<dbReference type="EMBL" id="UHFN01000007">
    <property type="protein sequence ID" value="SUN60770.1"/>
    <property type="molecule type" value="Genomic_DNA"/>
</dbReference>
<protein>
    <submittedName>
        <fullName evidence="2">Conserved hypothetical, predicted membrane protein (TMS5)</fullName>
    </submittedName>
</protein>
<feature type="transmembrane region" description="Helical" evidence="1">
    <location>
        <begin position="88"/>
        <end position="110"/>
    </location>
</feature>
<keyword evidence="1" id="KW-1133">Transmembrane helix</keyword>
<dbReference type="InterPro" id="IPR005325">
    <property type="entry name" value="DUF308_memb"/>
</dbReference>
<dbReference type="PANTHER" id="PTHR34989:SF1">
    <property type="entry name" value="PROTEIN HDED"/>
    <property type="match status" value="1"/>
</dbReference>
<feature type="transmembrane region" description="Helical" evidence="1">
    <location>
        <begin position="147"/>
        <end position="167"/>
    </location>
</feature>
<feature type="transmembrane region" description="Helical" evidence="1">
    <location>
        <begin position="62"/>
        <end position="82"/>
    </location>
</feature>
<sequence>MKYFSLTAGVISLLIGFYLFASPLATISTIGWILALFVFISGINGIVTYFHQINSERNIWMLIQSTLSIIFGFLLITSSTFARSSVVITILAYWVLVSGILRLITGYQLGRAGFPKSDSNRYLIGGVIAIIFAIILFSSPILSAAVIGRFVALILIAIGISSIYTFIRLP</sequence>
<dbReference type="GO" id="GO:0005886">
    <property type="term" value="C:plasma membrane"/>
    <property type="evidence" value="ECO:0007669"/>
    <property type="project" value="TreeGrafter"/>
</dbReference>
<dbReference type="AlphaFoldDB" id="A0A380K906"/>
<feature type="transmembrane region" description="Helical" evidence="1">
    <location>
        <begin position="122"/>
        <end position="141"/>
    </location>
</feature>
<evidence type="ECO:0000256" key="1">
    <source>
        <dbReference type="SAM" id="Phobius"/>
    </source>
</evidence>
<dbReference type="OrthoDB" id="2236550at2"/>
<feature type="transmembrane region" description="Helical" evidence="1">
    <location>
        <begin position="31"/>
        <end position="50"/>
    </location>
</feature>
<reference evidence="2 3" key="1">
    <citation type="submission" date="2018-06" db="EMBL/GenBank/DDBJ databases">
        <authorList>
            <consortium name="Pathogen Informatics"/>
            <person name="Doyle S."/>
        </authorList>
    </citation>
    <scope>NUCLEOTIDE SEQUENCE [LARGE SCALE GENOMIC DNA]</scope>
    <source>
        <strain evidence="2 3">NCTC12224</strain>
    </source>
</reference>
<keyword evidence="3" id="KW-1185">Reference proteome</keyword>
<evidence type="ECO:0000313" key="2">
    <source>
        <dbReference type="EMBL" id="SUN60770.1"/>
    </source>
</evidence>
<dbReference type="Pfam" id="PF03729">
    <property type="entry name" value="DUF308"/>
    <property type="match status" value="2"/>
</dbReference>
<keyword evidence="1" id="KW-0472">Membrane</keyword>
<gene>
    <name evidence="2" type="ORF">NCTC12224_01144</name>
</gene>
<dbReference type="InterPro" id="IPR052712">
    <property type="entry name" value="Acid_resist_chaperone_HdeD"/>
</dbReference>
<dbReference type="PANTHER" id="PTHR34989">
    <property type="entry name" value="PROTEIN HDED"/>
    <property type="match status" value="1"/>
</dbReference>
<accession>A0A380K906</accession>
<keyword evidence="1" id="KW-0812">Transmembrane</keyword>
<organism evidence="2 3">
    <name type="scientific">Streptococcus hyointestinalis</name>
    <dbReference type="NCBI Taxonomy" id="1337"/>
    <lineage>
        <taxon>Bacteria</taxon>
        <taxon>Bacillati</taxon>
        <taxon>Bacillota</taxon>
        <taxon>Bacilli</taxon>
        <taxon>Lactobacillales</taxon>
        <taxon>Streptococcaceae</taxon>
        <taxon>Streptococcus</taxon>
    </lineage>
</organism>
<proteinExistence type="predicted"/>
<evidence type="ECO:0000313" key="3">
    <source>
        <dbReference type="Proteomes" id="UP000254924"/>
    </source>
</evidence>
<dbReference type="Proteomes" id="UP000254924">
    <property type="component" value="Unassembled WGS sequence"/>
</dbReference>
<dbReference type="RefSeq" id="WP_115268934.1">
    <property type="nucleotide sequence ID" value="NZ_JBNPNB010000043.1"/>
</dbReference>
<name>A0A380K906_9STRE</name>
<dbReference type="GeneID" id="78356484"/>